<proteinExistence type="predicted"/>
<reference evidence="2 3" key="1">
    <citation type="submission" date="2015-09" db="EMBL/GenBank/DDBJ databases">
        <authorList>
            <consortium name="Swine Surveillance"/>
        </authorList>
    </citation>
    <scope>NUCLEOTIDE SEQUENCE [LARGE SCALE GENOMIC DNA]</scope>
    <source>
        <strain evidence="2 3">S613</strain>
    </source>
</reference>
<comment type="caution">
    <text evidence="2">The sequence shown here is derived from an EMBL/GenBank/DDBJ whole genome shotgun (WGS) entry which is preliminary data.</text>
</comment>
<evidence type="ECO:0000313" key="3">
    <source>
        <dbReference type="Proteomes" id="UP000050349"/>
    </source>
</evidence>
<dbReference type="EMBL" id="LJXB01000027">
    <property type="protein sequence ID" value="KPU62161.1"/>
    <property type="molecule type" value="Genomic_DNA"/>
</dbReference>
<accession>A0A0N8NY68</accession>
<keyword evidence="1" id="KW-1133">Transmembrane helix</keyword>
<sequence length="55" mass="5558">MVPFSSTLGVAVKVTVVLSLTSLTVVLTGVFTGLIASRLPPTASLMDSLTVVGPL</sequence>
<dbReference type="Proteomes" id="UP000050349">
    <property type="component" value="Unassembled WGS sequence"/>
</dbReference>
<evidence type="ECO:0000256" key="1">
    <source>
        <dbReference type="SAM" id="Phobius"/>
    </source>
</evidence>
<dbReference type="AlphaFoldDB" id="A0A0N8NY68"/>
<evidence type="ECO:0000313" key="2">
    <source>
        <dbReference type="EMBL" id="KPU62161.1"/>
    </source>
</evidence>
<organism evidence="2 3">
    <name type="scientific">Pseudomonas fluorescens</name>
    <dbReference type="NCBI Taxonomy" id="294"/>
    <lineage>
        <taxon>Bacteria</taxon>
        <taxon>Pseudomonadati</taxon>
        <taxon>Pseudomonadota</taxon>
        <taxon>Gammaproteobacteria</taxon>
        <taxon>Pseudomonadales</taxon>
        <taxon>Pseudomonadaceae</taxon>
        <taxon>Pseudomonas</taxon>
    </lineage>
</organism>
<name>A0A0N8NY68_PSEFL</name>
<protein>
    <submittedName>
        <fullName evidence="2">Uncharacterized protein</fullName>
    </submittedName>
</protein>
<gene>
    <name evidence="2" type="ORF">AN403_6254</name>
</gene>
<feature type="transmembrane region" description="Helical" evidence="1">
    <location>
        <begin position="12"/>
        <end position="36"/>
    </location>
</feature>
<keyword evidence="1" id="KW-0812">Transmembrane</keyword>
<keyword evidence="1" id="KW-0472">Membrane</keyword>